<keyword evidence="9" id="KW-0732">Signal</keyword>
<dbReference type="SUPFAM" id="SSF46565">
    <property type="entry name" value="Chaperone J-domain"/>
    <property type="match status" value="1"/>
</dbReference>
<feature type="chain" id="PRO_5040900244" evidence="9">
    <location>
        <begin position="19"/>
        <end position="134"/>
    </location>
</feature>
<comment type="subunit">
    <text evidence="8">Heterodimer with PAM16. Component of the PAM complex, at least composed of mtHsp70, MGE1, TIM44, PAM16, PAM17 and PAM18.</text>
</comment>
<evidence type="ECO:0000256" key="3">
    <source>
        <dbReference type="ARBA" id="ARBA00023010"/>
    </source>
</evidence>
<name>A0A9W6WF28_CANBO</name>
<dbReference type="FunFam" id="1.10.287.110:FF:000001">
    <property type="entry name" value="Import inner membrane translocase subunit tim14"/>
    <property type="match status" value="1"/>
</dbReference>
<dbReference type="Proteomes" id="UP001165120">
    <property type="component" value="Unassembled WGS sequence"/>
</dbReference>
<evidence type="ECO:0000256" key="5">
    <source>
        <dbReference type="ARBA" id="ARBA00023136"/>
    </source>
</evidence>
<dbReference type="GO" id="GO:0030150">
    <property type="term" value="P:protein import into mitochondrial matrix"/>
    <property type="evidence" value="ECO:0007669"/>
    <property type="project" value="TreeGrafter"/>
</dbReference>
<keyword evidence="4" id="KW-0496">Mitochondrion</keyword>
<dbReference type="Gene3D" id="1.10.287.110">
    <property type="entry name" value="DnaJ domain"/>
    <property type="match status" value="1"/>
</dbReference>
<dbReference type="OrthoDB" id="240298at2759"/>
<sequence>MVLPILIAIGATVGALTAKAVLKTYSRCLRLTPTEIAKLNGYRTKDSHLYKIDPLKLKFAQYPGGFKKTMTESEALLILDITEPEDVMKLTPEILKKKHRRAMILNHPDKGGSPYLATKINLAKDTLEHGHFFK</sequence>
<evidence type="ECO:0000313" key="11">
    <source>
        <dbReference type="Proteomes" id="UP001165120"/>
    </source>
</evidence>
<keyword evidence="3" id="KW-0811">Translocation</keyword>
<dbReference type="InterPro" id="IPR036869">
    <property type="entry name" value="J_dom_sf"/>
</dbReference>
<dbReference type="PANTHER" id="PTHR12763">
    <property type="match status" value="1"/>
</dbReference>
<reference evidence="10" key="1">
    <citation type="submission" date="2023-04" db="EMBL/GenBank/DDBJ databases">
        <title>Candida boidinii NBRC 10035.</title>
        <authorList>
            <person name="Ichikawa N."/>
            <person name="Sato H."/>
            <person name="Tonouchi N."/>
        </authorList>
    </citation>
    <scope>NUCLEOTIDE SEQUENCE</scope>
    <source>
        <strain evidence="10">NBRC 10035</strain>
    </source>
</reference>
<accession>A0A9W6WF28</accession>
<evidence type="ECO:0000256" key="2">
    <source>
        <dbReference type="ARBA" id="ARBA00022792"/>
    </source>
</evidence>
<gene>
    <name evidence="10" type="ORF">Cboi02_000031200</name>
</gene>
<evidence type="ECO:0000313" key="10">
    <source>
        <dbReference type="EMBL" id="GME66872.1"/>
    </source>
</evidence>
<keyword evidence="11" id="KW-1185">Reference proteome</keyword>
<evidence type="ECO:0000256" key="9">
    <source>
        <dbReference type="SAM" id="SignalP"/>
    </source>
</evidence>
<keyword evidence="5" id="KW-0472">Membrane</keyword>
<dbReference type="GO" id="GO:0001671">
    <property type="term" value="F:ATPase activator activity"/>
    <property type="evidence" value="ECO:0007669"/>
    <property type="project" value="UniProtKB-ARBA"/>
</dbReference>
<dbReference type="AlphaFoldDB" id="A0A9W6WF28"/>
<evidence type="ECO:0000256" key="4">
    <source>
        <dbReference type="ARBA" id="ARBA00023128"/>
    </source>
</evidence>
<keyword evidence="6" id="KW-0143">Chaperone</keyword>
<proteinExistence type="predicted"/>
<dbReference type="EMBL" id="BSXN01000055">
    <property type="protein sequence ID" value="GME66872.1"/>
    <property type="molecule type" value="Genomic_DNA"/>
</dbReference>
<keyword evidence="2" id="KW-0999">Mitochondrion inner membrane</keyword>
<dbReference type="GO" id="GO:0001405">
    <property type="term" value="C:PAM complex, Tim23 associated import motor"/>
    <property type="evidence" value="ECO:0007669"/>
    <property type="project" value="TreeGrafter"/>
</dbReference>
<dbReference type="PANTHER" id="PTHR12763:SF29">
    <property type="entry name" value="MITOCHONDRIAL DNAJ HOMOLOG 2"/>
    <property type="match status" value="1"/>
</dbReference>
<organism evidence="10 11">
    <name type="scientific">Candida boidinii</name>
    <name type="common">Yeast</name>
    <dbReference type="NCBI Taxonomy" id="5477"/>
    <lineage>
        <taxon>Eukaryota</taxon>
        <taxon>Fungi</taxon>
        <taxon>Dikarya</taxon>
        <taxon>Ascomycota</taxon>
        <taxon>Saccharomycotina</taxon>
        <taxon>Pichiomycetes</taxon>
        <taxon>Pichiales</taxon>
        <taxon>Pichiaceae</taxon>
        <taxon>Ogataea</taxon>
        <taxon>Ogataea/Candida clade</taxon>
    </lineage>
</organism>
<comment type="subcellular location">
    <subcellularLocation>
        <location evidence="1">Mitochondrion inner membrane</location>
    </subcellularLocation>
</comment>
<keyword evidence="3" id="KW-0813">Transport</keyword>
<keyword evidence="3" id="KW-0653">Protein transport</keyword>
<evidence type="ECO:0000256" key="1">
    <source>
        <dbReference type="ARBA" id="ARBA00004273"/>
    </source>
</evidence>
<comment type="function">
    <text evidence="7">Essential component of the PAM complex, a complex required for the translocation of transit peptide-containing proteins from the inner membrane into the mitochondrial matrix in an ATP-dependent manner. In the complex, it is required to stimulate activity of mtHSP70 (SSC1).</text>
</comment>
<protein>
    <submittedName>
        <fullName evidence="10">Unnamed protein product</fullName>
    </submittedName>
</protein>
<evidence type="ECO:0000256" key="8">
    <source>
        <dbReference type="ARBA" id="ARBA00062349"/>
    </source>
</evidence>
<evidence type="ECO:0000256" key="6">
    <source>
        <dbReference type="ARBA" id="ARBA00023186"/>
    </source>
</evidence>
<feature type="signal peptide" evidence="9">
    <location>
        <begin position="1"/>
        <end position="18"/>
    </location>
</feature>
<evidence type="ECO:0000256" key="7">
    <source>
        <dbReference type="ARBA" id="ARBA00037395"/>
    </source>
</evidence>
<comment type="caution">
    <text evidence="10">The sequence shown here is derived from an EMBL/GenBank/DDBJ whole genome shotgun (WGS) entry which is preliminary data.</text>
</comment>